<comment type="caution">
    <text evidence="3">The sequence shown here is derived from an EMBL/GenBank/DDBJ whole genome shotgun (WGS) entry which is preliminary data.</text>
</comment>
<feature type="region of interest" description="Disordered" evidence="1">
    <location>
        <begin position="1"/>
        <end position="24"/>
    </location>
</feature>
<dbReference type="OrthoDB" id="3056799at2759"/>
<evidence type="ECO:0000256" key="1">
    <source>
        <dbReference type="SAM" id="MobiDB-lite"/>
    </source>
</evidence>
<reference evidence="3" key="1">
    <citation type="submission" date="2020-05" db="EMBL/GenBank/DDBJ databases">
        <title>Mycena genomes resolve the evolution of fungal bioluminescence.</title>
        <authorList>
            <person name="Tsai I.J."/>
        </authorList>
    </citation>
    <scope>NUCLEOTIDE SEQUENCE</scope>
    <source>
        <strain evidence="3">110903Hualien_Pintung</strain>
    </source>
</reference>
<gene>
    <name evidence="3" type="ORF">HMN09_00834300</name>
</gene>
<keyword evidence="2" id="KW-0812">Transmembrane</keyword>
<dbReference type="EMBL" id="JACAZE010000011">
    <property type="protein sequence ID" value="KAF7304325.1"/>
    <property type="molecule type" value="Genomic_DNA"/>
</dbReference>
<feature type="compositionally biased region" description="Low complexity" evidence="1">
    <location>
        <begin position="12"/>
        <end position="24"/>
    </location>
</feature>
<organism evidence="3 4">
    <name type="scientific">Mycena chlorophos</name>
    <name type="common">Agaric fungus</name>
    <name type="synonym">Agaricus chlorophos</name>
    <dbReference type="NCBI Taxonomy" id="658473"/>
    <lineage>
        <taxon>Eukaryota</taxon>
        <taxon>Fungi</taxon>
        <taxon>Dikarya</taxon>
        <taxon>Basidiomycota</taxon>
        <taxon>Agaricomycotina</taxon>
        <taxon>Agaricomycetes</taxon>
        <taxon>Agaricomycetidae</taxon>
        <taxon>Agaricales</taxon>
        <taxon>Marasmiineae</taxon>
        <taxon>Mycenaceae</taxon>
        <taxon>Mycena</taxon>
    </lineage>
</organism>
<keyword evidence="4" id="KW-1185">Reference proteome</keyword>
<protein>
    <submittedName>
        <fullName evidence="3">Alcohol oxidase</fullName>
    </submittedName>
</protein>
<evidence type="ECO:0000313" key="4">
    <source>
        <dbReference type="Proteomes" id="UP000613580"/>
    </source>
</evidence>
<evidence type="ECO:0000256" key="2">
    <source>
        <dbReference type="SAM" id="Phobius"/>
    </source>
</evidence>
<dbReference type="AlphaFoldDB" id="A0A8H6SQS2"/>
<keyword evidence="2" id="KW-1133">Transmembrane helix</keyword>
<sequence length="153" mass="17578">MTTLRFRPTPRATATDSQSSSVSGTRSDSVALLLPLVALLLFLLGFITVMLLRRFKRNKSRRHSYRRHSPRSLHKYQPAFESQTLPLLHPDWEKHDDDVLVRVPDLAYTADADNVAPGQEDAVFRTTRNQKRALFVLYKPPPPVNAPTPFHYW</sequence>
<keyword evidence="2" id="KW-0472">Membrane</keyword>
<name>A0A8H6SQS2_MYCCL</name>
<proteinExistence type="predicted"/>
<dbReference type="Proteomes" id="UP000613580">
    <property type="component" value="Unassembled WGS sequence"/>
</dbReference>
<feature type="transmembrane region" description="Helical" evidence="2">
    <location>
        <begin position="30"/>
        <end position="52"/>
    </location>
</feature>
<evidence type="ECO:0000313" key="3">
    <source>
        <dbReference type="EMBL" id="KAF7304325.1"/>
    </source>
</evidence>
<accession>A0A8H6SQS2</accession>